<accession>A0A9W8V6M4</accession>
<dbReference type="CDD" id="cd14688">
    <property type="entry name" value="bZIP_YAP"/>
    <property type="match status" value="1"/>
</dbReference>
<feature type="region of interest" description="Disordered" evidence="1">
    <location>
        <begin position="25"/>
        <end position="47"/>
    </location>
</feature>
<name>A0A9W8V6M4_9HYPO</name>
<dbReference type="PANTHER" id="PTHR37012:SF2">
    <property type="entry name" value="BZIP DOMAIN-CONTAINING PROTEIN-RELATED"/>
    <property type="match status" value="1"/>
</dbReference>
<dbReference type="Proteomes" id="UP001152049">
    <property type="component" value="Unassembled WGS sequence"/>
</dbReference>
<dbReference type="SUPFAM" id="SSF57959">
    <property type="entry name" value="Leucine zipper domain"/>
    <property type="match status" value="1"/>
</dbReference>
<evidence type="ECO:0000256" key="1">
    <source>
        <dbReference type="SAM" id="MobiDB-lite"/>
    </source>
</evidence>
<dbReference type="InterPro" id="IPR046347">
    <property type="entry name" value="bZIP_sf"/>
</dbReference>
<keyword evidence="3" id="KW-1185">Reference proteome</keyword>
<dbReference type="PANTHER" id="PTHR37012">
    <property type="entry name" value="B-ZIP TRANSCRIPTION FACTOR (EUROFUNG)-RELATED"/>
    <property type="match status" value="1"/>
</dbReference>
<protein>
    <recommendedName>
        <fullName evidence="4">BZIP domain-containing protein</fullName>
    </recommendedName>
</protein>
<dbReference type="EMBL" id="JAOQAZ010000052">
    <property type="protein sequence ID" value="KAJ4244197.1"/>
    <property type="molecule type" value="Genomic_DNA"/>
</dbReference>
<comment type="caution">
    <text evidence="2">The sequence shown here is derived from an EMBL/GenBank/DDBJ whole genome shotgun (WGS) entry which is preliminary data.</text>
</comment>
<sequence length="239" mass="26319">MVDSSLNHPPKVTKHKVTTRIVSSLTPSQLARKRAHDREAQRKIRQRTKDHIHSLERDLEELKVKQNHSQAVQDLELRNKVLQDELTLSKKKVSVLAATLSYHAPSALPLLHGMASLEQNESLAAAAVYEPTLHNSSSTVIDSCSSYSSPNDHESLCENWDTSITPPLVTSSVSSPWVLFDDCSTAYVPATMPVPVLLSNNMSTPRAGNLRGNRAQDNKNEAKVAYYNKGKQNKTASGG</sequence>
<reference evidence="2" key="1">
    <citation type="submission" date="2022-09" db="EMBL/GenBank/DDBJ databases">
        <title>Fusarium specimens isolated from Avocado Roots.</title>
        <authorList>
            <person name="Stajich J."/>
            <person name="Roper C."/>
            <person name="Heimlech-Rivalta G."/>
        </authorList>
    </citation>
    <scope>NUCLEOTIDE SEQUENCE</scope>
    <source>
        <strain evidence="2">CF00136</strain>
    </source>
</reference>
<evidence type="ECO:0000313" key="2">
    <source>
        <dbReference type="EMBL" id="KAJ4244197.1"/>
    </source>
</evidence>
<dbReference type="GO" id="GO:0003700">
    <property type="term" value="F:DNA-binding transcription factor activity"/>
    <property type="evidence" value="ECO:0007669"/>
    <property type="project" value="InterPro"/>
</dbReference>
<organism evidence="2 3">
    <name type="scientific">Fusarium torreyae</name>
    <dbReference type="NCBI Taxonomy" id="1237075"/>
    <lineage>
        <taxon>Eukaryota</taxon>
        <taxon>Fungi</taxon>
        <taxon>Dikarya</taxon>
        <taxon>Ascomycota</taxon>
        <taxon>Pezizomycotina</taxon>
        <taxon>Sordariomycetes</taxon>
        <taxon>Hypocreomycetidae</taxon>
        <taxon>Hypocreales</taxon>
        <taxon>Nectriaceae</taxon>
        <taxon>Fusarium</taxon>
    </lineage>
</organism>
<proteinExistence type="predicted"/>
<feature type="region of interest" description="Disordered" evidence="1">
    <location>
        <begin position="208"/>
        <end position="239"/>
    </location>
</feature>
<evidence type="ECO:0008006" key="4">
    <source>
        <dbReference type="Google" id="ProtNLM"/>
    </source>
</evidence>
<dbReference type="AlphaFoldDB" id="A0A9W8V6M4"/>
<dbReference type="OrthoDB" id="3535998at2759"/>
<evidence type="ECO:0000313" key="3">
    <source>
        <dbReference type="Proteomes" id="UP001152049"/>
    </source>
</evidence>
<gene>
    <name evidence="2" type="ORF">NW762_014578</name>
</gene>
<feature type="compositionally biased region" description="Basic and acidic residues" evidence="1">
    <location>
        <begin position="36"/>
        <end position="47"/>
    </location>
</feature>
<dbReference type="Gene3D" id="1.20.5.170">
    <property type="match status" value="1"/>
</dbReference>